<evidence type="ECO:0000256" key="2">
    <source>
        <dbReference type="SAM" id="Coils"/>
    </source>
</evidence>
<evidence type="ECO:0000256" key="1">
    <source>
        <dbReference type="ARBA" id="ARBA00023054"/>
    </source>
</evidence>
<feature type="coiled-coil region" evidence="2">
    <location>
        <begin position="392"/>
        <end position="531"/>
    </location>
</feature>
<dbReference type="Proteomes" id="UP001217089">
    <property type="component" value="Unassembled WGS sequence"/>
</dbReference>
<gene>
    <name evidence="5" type="ORF">KUTeg_005242</name>
</gene>
<dbReference type="PANTHER" id="PTHR32083">
    <property type="entry name" value="CILIA AND FLAGELLA-ASSOCIATED PROTEIN 58-RELATED"/>
    <property type="match status" value="1"/>
</dbReference>
<dbReference type="Pfam" id="PF21771">
    <property type="entry name" value="CFAP58_CC"/>
    <property type="match status" value="1"/>
</dbReference>
<reference evidence="5 6" key="1">
    <citation type="submission" date="2022-12" db="EMBL/GenBank/DDBJ databases">
        <title>Chromosome-level genome of Tegillarca granosa.</title>
        <authorList>
            <person name="Kim J."/>
        </authorList>
    </citation>
    <scope>NUCLEOTIDE SEQUENCE [LARGE SCALE GENOMIC DNA]</scope>
    <source>
        <strain evidence="5">Teg-2019</strain>
        <tissue evidence="5">Adductor muscle</tissue>
    </source>
</reference>
<keyword evidence="6" id="KW-1185">Reference proteome</keyword>
<keyword evidence="1 2" id="KW-0175">Coiled coil</keyword>
<feature type="region of interest" description="Disordered" evidence="3">
    <location>
        <begin position="219"/>
        <end position="251"/>
    </location>
</feature>
<dbReference type="EMBL" id="JARBDR010000246">
    <property type="protein sequence ID" value="KAJ8317338.1"/>
    <property type="molecule type" value="Genomic_DNA"/>
</dbReference>
<dbReference type="PANTHER" id="PTHR32083:SF0">
    <property type="entry name" value="CILIA AND FLAGELLA-ASSOCIATED PROTEIN 58"/>
    <property type="match status" value="1"/>
</dbReference>
<dbReference type="InterPro" id="IPR049270">
    <property type="entry name" value="CFAP58_CC"/>
</dbReference>
<evidence type="ECO:0000259" key="4">
    <source>
        <dbReference type="Pfam" id="PF21771"/>
    </source>
</evidence>
<sequence>MDIYVYPDLIFQGDEYRYTEFVNPIATWVNRHKEIKCRYLLSNYRFKGDQVKMTEEKKDKEKSVIEDSAFESLEKDFQDVLHQLAGDKSLDKFRNEYEKLHKALKKSHESEIRLMQKCRELNAEIVANSAREIEKAWKMVDAAHEKESKARETIGSLKMEISNLTKLLLKNKEEITKERDDHLNEIVRLREQLAEANQKQQKLEQDKADAEEKIQELNTSIQMRNSEAQRETRKKDKTERELKQSKSELEAKTTEIKTLQTQIGKYLMREDADILNTRFSKLQQEYETQCVITDQMTSENQSRVNELKQREDEVNQLKQEATRLNKTREMVQRKLRSVEETKADIEMQRETLKSQINALDRGYFICYESSRIRFVAYVLAHMEEVKTREMEIFEYKKKIAEAETKLKQQQNLYEAVRSDRNLYSKNLIESQDEITEMKRKQKIMTHQIDQYKEEIQAKEANLVKEKAEHVRVEKEKDALKEELQAMKNEAKESKAYIEAQQAEERKLLKIIAEADAERVRQKKELDQVISERDILGTQLVRRNDELALLYEKIKIQQSTLNKGEAQYNQRLEDIRVLKLEIKKLRREKAILQKNNANVEDLRREVYHIERELLRERTRCKALEEELENPMNIHRWRKLEGSDPSTYEMIQKIHTLQKRLIAKTEEVVEKELLIQEKEKLHLELNHVLARQPGPEVAEQLQIYQQTLKDKGKQMKAMASELNMYESQVTEYKYEIERIAREERDRALGQSGAPTIQPQRGDGPRYIKLPDLVAGIIGPIHALDITGYNL</sequence>
<accession>A0ABQ9FNQ1</accession>
<comment type="caution">
    <text evidence="5">The sequence shown here is derived from an EMBL/GenBank/DDBJ whole genome shotgun (WGS) entry which is preliminary data.</text>
</comment>
<feature type="compositionally biased region" description="Basic and acidic residues" evidence="3">
    <location>
        <begin position="227"/>
        <end position="251"/>
    </location>
</feature>
<feature type="coiled-coil region" evidence="2">
    <location>
        <begin position="300"/>
        <end position="355"/>
    </location>
</feature>
<protein>
    <recommendedName>
        <fullName evidence="4">Cilia- and flagella-associated protein 58 central coiled coil domain-containing protein</fullName>
    </recommendedName>
</protein>
<feature type="coiled-coil region" evidence="2">
    <location>
        <begin position="567"/>
        <end position="611"/>
    </location>
</feature>
<evidence type="ECO:0000313" key="5">
    <source>
        <dbReference type="EMBL" id="KAJ8317338.1"/>
    </source>
</evidence>
<organism evidence="5 6">
    <name type="scientific">Tegillarca granosa</name>
    <name type="common">Malaysian cockle</name>
    <name type="synonym">Anadara granosa</name>
    <dbReference type="NCBI Taxonomy" id="220873"/>
    <lineage>
        <taxon>Eukaryota</taxon>
        <taxon>Metazoa</taxon>
        <taxon>Spiralia</taxon>
        <taxon>Lophotrochozoa</taxon>
        <taxon>Mollusca</taxon>
        <taxon>Bivalvia</taxon>
        <taxon>Autobranchia</taxon>
        <taxon>Pteriomorphia</taxon>
        <taxon>Arcoida</taxon>
        <taxon>Arcoidea</taxon>
        <taxon>Arcidae</taxon>
        <taxon>Tegillarca</taxon>
    </lineage>
</organism>
<proteinExistence type="predicted"/>
<evidence type="ECO:0000313" key="6">
    <source>
        <dbReference type="Proteomes" id="UP001217089"/>
    </source>
</evidence>
<feature type="domain" description="Cilia- and flagella-associated protein 58 central coiled coil" evidence="4">
    <location>
        <begin position="317"/>
        <end position="592"/>
    </location>
</feature>
<name>A0ABQ9FNQ1_TEGGR</name>
<evidence type="ECO:0000256" key="3">
    <source>
        <dbReference type="SAM" id="MobiDB-lite"/>
    </source>
</evidence>